<dbReference type="Proteomes" id="UP000260644">
    <property type="component" value="Unassembled WGS sequence"/>
</dbReference>
<keyword evidence="1" id="KW-0175">Coiled coil</keyword>
<evidence type="ECO:0000313" key="3">
    <source>
        <dbReference type="Proteomes" id="UP000260644"/>
    </source>
</evidence>
<evidence type="ECO:0000313" key="2">
    <source>
        <dbReference type="EMBL" id="RFS19429.1"/>
    </source>
</evidence>
<proteinExistence type="predicted"/>
<feature type="coiled-coil region" evidence="1">
    <location>
        <begin position="540"/>
        <end position="574"/>
    </location>
</feature>
<dbReference type="AlphaFoldDB" id="A0A3E1Y429"/>
<accession>A0A3E1Y429</accession>
<name>A0A3E1Y429_9BACT</name>
<dbReference type="Gene3D" id="3.40.1140.10">
    <property type="match status" value="1"/>
</dbReference>
<organism evidence="2 3">
    <name type="scientific">Chitinophaga silvatica</name>
    <dbReference type="NCBI Taxonomy" id="2282649"/>
    <lineage>
        <taxon>Bacteria</taxon>
        <taxon>Pseudomonadati</taxon>
        <taxon>Bacteroidota</taxon>
        <taxon>Chitinophagia</taxon>
        <taxon>Chitinophagales</taxon>
        <taxon>Chitinophagaceae</taxon>
        <taxon>Chitinophaga</taxon>
    </lineage>
</organism>
<keyword evidence="3" id="KW-1185">Reference proteome</keyword>
<protein>
    <submittedName>
        <fullName evidence="2">Uncharacterized protein</fullName>
    </submittedName>
</protein>
<dbReference type="RefSeq" id="WP_116978084.1">
    <property type="nucleotide sequence ID" value="NZ_QPMM01000013.1"/>
</dbReference>
<reference evidence="2 3" key="1">
    <citation type="submission" date="2018-07" db="EMBL/GenBank/DDBJ databases">
        <title>Chitinophaga K2CV101002-2 sp. nov., isolated from a monsoon evergreen broad-leaved forest soil.</title>
        <authorList>
            <person name="Lv Y."/>
        </authorList>
    </citation>
    <scope>NUCLEOTIDE SEQUENCE [LARGE SCALE GENOMIC DNA]</scope>
    <source>
        <strain evidence="2 3">GDMCC 1.1288</strain>
    </source>
</reference>
<evidence type="ECO:0000256" key="1">
    <source>
        <dbReference type="SAM" id="Coils"/>
    </source>
</evidence>
<sequence>MISYPIIAGLSTLGIRQHQEFDYDFNSFRTDFIGDSGSGKSLIADLIQLILVGSEAFESATRALGGDRTPDGLVLKTKDGRGTDIGYAFLNIKLSEASYIVIGTYIQSSQKNTIPFSIQRGYDDKELIPLNKPLSYKELIRHDKIIPIDELGDHLENQGYVFKYWQKRKHYHKFLYQHELLSLDLSENEKALNDYATIIQSFSRGGSLETQKGNALKDFLFGNDAAKRIYASYQSSVNELQGGFDQYVRNKNDIELITRKQRSLSHLLTLESETETAKHDSLLHDLLYTHQENGYWKKEVESLAISTRSNYNSLQIVKSSLEQLEEEFRKTEAFESLRHDKAMSERNIQEKKWSRILQVENWMDKYKTSIDNLSEVFQKYTKLRKHADIWRNVNQILFSQGLSGLLNSLMPVSTGNELIELLDTAILDMQTEVQEKKGLQQFMDIDNEGSLGRWALEQKHGFNIEQESIIMHFKDLSTRQPNDIRSKIVRYIPTPQSLFDNYSVSASSNDGIWLDMKGIREFIPWVKNRILSNENQHNIKLFFQEETANLNEQIAKLQDKINTYKQLRQVVIREDFDGYIQALELSEQIKEIGEEDDFLKQSETLIKEYITIYRDKTIIQEEYNDAVEEYNITLNDIKSASKMHSSIDGLLTNVRNLLTDNSWKNNWSEISDAMLIPADNPTLLHQEQVYFHTSLKQLSDMIPFLEQKIDQHREGLSLLKLMDACNKFNNAKSEYDIASAEFIKAYKQIPEAAFDDKTHKQNRSDLRMIYQNKKSDFESTYRNVVQSFIQNEHYRFENIYDTKALSITLLPAAFHEMEVATTNMIELINSYLARINENNRELNRRKFQRINELLDLVLEEAAQRMNNARRIDLFLNEQEKGITGGHRVRLQSSMSKEYPLQWIDKFQAMLKNDSADFLDSKLAEGMSLEEKMIAAFNEFSGNRSKPKLEKLLDPNSYFELEFSMLSEKGTVNKGSSGQSYAGIALLCIARLHIIGTGLASKNRNGIKFMPIDEAEGLGSNYDMLYSIAKQYNYQIASFAINPIGTFTEGELYMYMLSKDLSTDEDINYIPLSIRCERDMDLLN</sequence>
<comment type="caution">
    <text evidence="2">The sequence shown here is derived from an EMBL/GenBank/DDBJ whole genome shotgun (WGS) entry which is preliminary data.</text>
</comment>
<dbReference type="OrthoDB" id="603257at2"/>
<gene>
    <name evidence="2" type="ORF">DVR12_22605</name>
</gene>
<dbReference type="EMBL" id="QPMM01000013">
    <property type="protein sequence ID" value="RFS19429.1"/>
    <property type="molecule type" value="Genomic_DNA"/>
</dbReference>